<keyword evidence="11" id="KW-0735">Signal-anchor</keyword>
<dbReference type="SUPFAM" id="SSF53474">
    <property type="entry name" value="alpha/beta-Hydrolases"/>
    <property type="match status" value="1"/>
</dbReference>
<evidence type="ECO:0000256" key="6">
    <source>
        <dbReference type="ARBA" id="ARBA00013279"/>
    </source>
</evidence>
<evidence type="ECO:0000256" key="8">
    <source>
        <dbReference type="ARBA" id="ARBA00022753"/>
    </source>
</evidence>
<dbReference type="GO" id="GO:0034496">
    <property type="term" value="P:multivesicular body membrane disassembly"/>
    <property type="evidence" value="ECO:0007669"/>
    <property type="project" value="TreeGrafter"/>
</dbReference>
<keyword evidence="9" id="KW-0378">Hydrolase</keyword>
<keyword evidence="23" id="KW-1185">Reference proteome</keyword>
<evidence type="ECO:0000259" key="21">
    <source>
        <dbReference type="Pfam" id="PF01764"/>
    </source>
</evidence>
<dbReference type="Gene3D" id="3.40.50.1820">
    <property type="entry name" value="alpha/beta hydrolase"/>
    <property type="match status" value="1"/>
</dbReference>
<dbReference type="Pfam" id="PF01764">
    <property type="entry name" value="Lipase_3"/>
    <property type="match status" value="1"/>
</dbReference>
<comment type="subcellular location">
    <subcellularLocation>
        <location evidence="3">Endosome</location>
        <location evidence="3">Multivesicular body membrane</location>
        <topology evidence="3">Single-pass type II membrane protein</topology>
    </subcellularLocation>
    <subcellularLocation>
        <location evidence="2">Prevacuolar compartment membrane</location>
        <topology evidence="2">Single-pass type II membrane protein</topology>
    </subcellularLocation>
</comment>
<feature type="domain" description="Fungal lipase-type" evidence="21">
    <location>
        <begin position="302"/>
        <end position="326"/>
    </location>
</feature>
<keyword evidence="12" id="KW-1133">Transmembrane helix</keyword>
<evidence type="ECO:0000256" key="10">
    <source>
        <dbReference type="ARBA" id="ARBA00022963"/>
    </source>
</evidence>
<dbReference type="GO" id="GO:0005775">
    <property type="term" value="C:vacuolar lumen"/>
    <property type="evidence" value="ECO:0007669"/>
    <property type="project" value="TreeGrafter"/>
</dbReference>
<evidence type="ECO:0000256" key="14">
    <source>
        <dbReference type="ARBA" id="ARBA00023098"/>
    </source>
</evidence>
<evidence type="ECO:0000256" key="11">
    <source>
        <dbReference type="ARBA" id="ARBA00022968"/>
    </source>
</evidence>
<accession>U4LNG1</accession>
<evidence type="ECO:0000256" key="2">
    <source>
        <dbReference type="ARBA" id="ARBA00004270"/>
    </source>
</evidence>
<evidence type="ECO:0000256" key="7">
    <source>
        <dbReference type="ARBA" id="ARBA00022692"/>
    </source>
</evidence>
<name>U4LNG1_PYROM</name>
<dbReference type="FunFam" id="3.40.50.1820:FF:000129">
    <property type="entry name" value="Autophagy related lipase Atg15, putative"/>
    <property type="match status" value="1"/>
</dbReference>
<evidence type="ECO:0000256" key="15">
    <source>
        <dbReference type="ARBA" id="ARBA00023136"/>
    </source>
</evidence>
<dbReference type="eggNOG" id="KOG4540">
    <property type="taxonomic scope" value="Eukaryota"/>
</dbReference>
<dbReference type="GO" id="GO:0046461">
    <property type="term" value="P:neutral lipid catabolic process"/>
    <property type="evidence" value="ECO:0007669"/>
    <property type="project" value="TreeGrafter"/>
</dbReference>
<feature type="signal peptide" evidence="20">
    <location>
        <begin position="1"/>
        <end position="37"/>
    </location>
</feature>
<evidence type="ECO:0000256" key="18">
    <source>
        <dbReference type="ARBA" id="ARBA00029828"/>
    </source>
</evidence>
<dbReference type="PANTHER" id="PTHR47175:SF2">
    <property type="entry name" value="LIPASE ATG15-RELATED"/>
    <property type="match status" value="1"/>
</dbReference>
<protein>
    <recommendedName>
        <fullName evidence="6">triacylglycerol lipase</fullName>
        <ecNumber evidence="6">3.1.1.3</ecNumber>
    </recommendedName>
    <alternativeName>
        <fullName evidence="18">Autophagy-related protein 15</fullName>
    </alternativeName>
</protein>
<evidence type="ECO:0000256" key="16">
    <source>
        <dbReference type="ARBA" id="ARBA00023180"/>
    </source>
</evidence>
<proteinExistence type="inferred from homology"/>
<evidence type="ECO:0000313" key="23">
    <source>
        <dbReference type="Proteomes" id="UP000018144"/>
    </source>
</evidence>
<comment type="subunit">
    <text evidence="5">Binds to both phosphatidylinositol (PI) and phosphatidylinositol 3,5-bisphosphate (PIP2).</text>
</comment>
<dbReference type="CDD" id="cd00519">
    <property type="entry name" value="Lipase_3"/>
    <property type="match status" value="1"/>
</dbReference>
<evidence type="ECO:0000313" key="22">
    <source>
        <dbReference type="EMBL" id="CCX33132.1"/>
    </source>
</evidence>
<keyword evidence="13" id="KW-0072">Autophagy</keyword>
<dbReference type="GO" id="GO:0004620">
    <property type="term" value="F:phospholipase activity"/>
    <property type="evidence" value="ECO:0007669"/>
    <property type="project" value="TreeGrafter"/>
</dbReference>
<keyword evidence="15" id="KW-0472">Membrane</keyword>
<keyword evidence="14" id="KW-0443">Lipid metabolism</keyword>
<comment type="catalytic activity">
    <reaction evidence="1">
        <text>a triacylglycerol + H2O = a diacylglycerol + a fatty acid + H(+)</text>
        <dbReference type="Rhea" id="RHEA:12044"/>
        <dbReference type="ChEBI" id="CHEBI:15377"/>
        <dbReference type="ChEBI" id="CHEBI:15378"/>
        <dbReference type="ChEBI" id="CHEBI:17855"/>
        <dbReference type="ChEBI" id="CHEBI:18035"/>
        <dbReference type="ChEBI" id="CHEBI:28868"/>
        <dbReference type="EC" id="3.1.1.3"/>
    </reaction>
</comment>
<evidence type="ECO:0000256" key="1">
    <source>
        <dbReference type="ARBA" id="ARBA00001024"/>
    </source>
</evidence>
<keyword evidence="16" id="KW-0325">Glycoprotein</keyword>
<dbReference type="GO" id="GO:0004806">
    <property type="term" value="F:triacylglycerol lipase activity"/>
    <property type="evidence" value="ECO:0007669"/>
    <property type="project" value="UniProtKB-EC"/>
</dbReference>
<sequence>MAPRNSSRSSLCPSTAKISAKLLLSFLVLSPLALVAADRTRVGNNVPGNVLAPGPVIIGGGGSGGDNEHDFSLRHIMIHGTHEFPELLRQKDIHPNSLVATEEDATPRPRPIYGLRSQVKPIKRMLDRTRATVEGFLLDHRRGFSTSATADAWGVDQVTQPDITDKETVLALARISADAYTEVEHTGDWLEVGTPYNLTNDFGWQADGLRGHIFSNQDNTTVIIGLKGTSAAVFDGADTTTNDKINDNLLFSCCCARVSYFWSTVCDCFSGTAYTCNNVCLKKELTAENRYYRASLQLYYNVTQLYPDAQVWVVGHSLGGAVSSLIGQTYGLPVVAFEAPGEALAAGRLGLPLPPGMARQNDASGVYHFGHTADPIYMGACNGPTSICALGGYAMESRCHSGQECTYDVVSDKGWRMGLGYHRIQGVIKDVIEAYDEVPKCTYDPGCTDCFNWKFTEGNDTSTTTTGAPVSPTPTGTMTATTTCATPGWWGCRDGSTTTTGSDISGTGTVTSTSQLRPTGSASSTSSGNATTTCTHFGWFGNCLDPSPYPTTTKTKHHTSISITDTRVSGTDTAVPTETESCRHYGWFGGCLDPEWPPATVSASTSASGSAIPGSSSTPVVKPTQKVLEEWDWVELR</sequence>
<keyword evidence="20" id="KW-0732">Signal</keyword>
<dbReference type="PANTHER" id="PTHR47175">
    <property type="entry name" value="LIPASE ATG15-RELATED"/>
    <property type="match status" value="1"/>
</dbReference>
<feature type="region of interest" description="Disordered" evidence="19">
    <location>
        <begin position="498"/>
        <end position="529"/>
    </location>
</feature>
<dbReference type="EMBL" id="HF936029">
    <property type="protein sequence ID" value="CCX33132.1"/>
    <property type="molecule type" value="Genomic_DNA"/>
</dbReference>
<evidence type="ECO:0000256" key="17">
    <source>
        <dbReference type="ARBA" id="ARBA00024663"/>
    </source>
</evidence>
<feature type="chain" id="PRO_5004652209" description="triacylglycerol lipase" evidence="20">
    <location>
        <begin position="38"/>
        <end position="637"/>
    </location>
</feature>
<evidence type="ECO:0000256" key="3">
    <source>
        <dbReference type="ARBA" id="ARBA00004343"/>
    </source>
</evidence>
<keyword evidence="10" id="KW-0442">Lipid degradation</keyword>
<evidence type="ECO:0000256" key="12">
    <source>
        <dbReference type="ARBA" id="ARBA00022989"/>
    </source>
</evidence>
<dbReference type="EC" id="3.1.1.3" evidence="6"/>
<dbReference type="STRING" id="1076935.U4LNG1"/>
<evidence type="ECO:0000256" key="19">
    <source>
        <dbReference type="SAM" id="MobiDB-lite"/>
    </source>
</evidence>
<dbReference type="GO" id="GO:0034727">
    <property type="term" value="P:piecemeal microautophagy of the nucleus"/>
    <property type="evidence" value="ECO:0007669"/>
    <property type="project" value="TreeGrafter"/>
</dbReference>
<dbReference type="InterPro" id="IPR029058">
    <property type="entry name" value="AB_hydrolase_fold"/>
</dbReference>
<keyword evidence="7" id="KW-0812">Transmembrane</keyword>
<feature type="region of interest" description="Disordered" evidence="19">
    <location>
        <begin position="602"/>
        <end position="623"/>
    </location>
</feature>
<dbReference type="OMA" id="CHDCYNW"/>
<feature type="compositionally biased region" description="Low complexity" evidence="19">
    <location>
        <begin position="602"/>
        <end position="619"/>
    </location>
</feature>
<comment type="similarity">
    <text evidence="4">Belongs to the AB hydrolase superfamily. Lipase family.</text>
</comment>
<organism evidence="22 23">
    <name type="scientific">Pyronema omphalodes (strain CBS 100304)</name>
    <name type="common">Pyronema confluens</name>
    <dbReference type="NCBI Taxonomy" id="1076935"/>
    <lineage>
        <taxon>Eukaryota</taxon>
        <taxon>Fungi</taxon>
        <taxon>Dikarya</taxon>
        <taxon>Ascomycota</taxon>
        <taxon>Pezizomycotina</taxon>
        <taxon>Pezizomycetes</taxon>
        <taxon>Pezizales</taxon>
        <taxon>Pyronemataceae</taxon>
        <taxon>Pyronema</taxon>
    </lineage>
</organism>
<reference evidence="22 23" key="1">
    <citation type="journal article" date="2013" name="PLoS Genet.">
        <title>The genome and development-dependent transcriptomes of Pyronema confluens: a window into fungal evolution.</title>
        <authorList>
            <person name="Traeger S."/>
            <person name="Altegoer F."/>
            <person name="Freitag M."/>
            <person name="Gabaldon T."/>
            <person name="Kempken F."/>
            <person name="Kumar A."/>
            <person name="Marcet-Houben M."/>
            <person name="Poggeler S."/>
            <person name="Stajich J.E."/>
            <person name="Nowrousian M."/>
        </authorList>
    </citation>
    <scope>NUCLEOTIDE SEQUENCE [LARGE SCALE GENOMIC DNA]</scope>
    <source>
        <strain evidence="23">CBS 100304</strain>
        <tissue evidence="22">Vegetative mycelium</tissue>
    </source>
</reference>
<dbReference type="OrthoDB" id="58570at2759"/>
<keyword evidence="8" id="KW-0967">Endosome</keyword>
<gene>
    <name evidence="22" type="ORF">PCON_14172</name>
</gene>
<evidence type="ECO:0000256" key="9">
    <source>
        <dbReference type="ARBA" id="ARBA00022801"/>
    </source>
</evidence>
<evidence type="ECO:0000256" key="13">
    <source>
        <dbReference type="ARBA" id="ARBA00023006"/>
    </source>
</evidence>
<dbReference type="AlphaFoldDB" id="U4LNG1"/>
<evidence type="ECO:0000256" key="4">
    <source>
        <dbReference type="ARBA" id="ARBA00010701"/>
    </source>
</evidence>
<evidence type="ECO:0000256" key="5">
    <source>
        <dbReference type="ARBA" id="ARBA00011137"/>
    </source>
</evidence>
<dbReference type="InterPro" id="IPR050805">
    <property type="entry name" value="ATG15_Lipase"/>
</dbReference>
<evidence type="ECO:0000256" key="20">
    <source>
        <dbReference type="SAM" id="SignalP"/>
    </source>
</evidence>
<dbReference type="InterPro" id="IPR002921">
    <property type="entry name" value="Fungal_lipase-type"/>
</dbReference>
<dbReference type="GO" id="GO:0006660">
    <property type="term" value="P:phosphatidylserine catabolic process"/>
    <property type="evidence" value="ECO:0007669"/>
    <property type="project" value="TreeGrafter"/>
</dbReference>
<comment type="function">
    <text evidence="17">Lipase which is essential for lysis of subvacuolar cytoplasm to vacuole targeted bodies and intravacuolar autophagic bodies. Involved in the lysis of intravacuolar multivesicular body (MVB) vesicles. The intravacuolar membrane disintegration by ATG15 is critical to life span extension.</text>
</comment>
<dbReference type="GO" id="GO:0032585">
    <property type="term" value="C:multivesicular body membrane"/>
    <property type="evidence" value="ECO:0007669"/>
    <property type="project" value="UniProtKB-SubCell"/>
</dbReference>
<dbReference type="Proteomes" id="UP000018144">
    <property type="component" value="Unassembled WGS sequence"/>
</dbReference>